<protein>
    <recommendedName>
        <fullName evidence="3">Synaptic plasticity regulator PANTS</fullName>
    </recommendedName>
    <alternativeName>
        <fullName evidence="4">Plasticity-associated neural transcript short</fullName>
    </alternativeName>
</protein>
<dbReference type="PANTHER" id="PTHR28052">
    <property type="entry name" value="UPF0545 PROTEIN C22ORF39"/>
    <property type="match status" value="1"/>
</dbReference>
<dbReference type="InterPro" id="IPR021475">
    <property type="entry name" value="Pants/Emi1-like"/>
</dbReference>
<reference evidence="5 6" key="1">
    <citation type="journal article" date="2008" name="Nature">
        <title>The Trichoplax genome and the nature of placozoans.</title>
        <authorList>
            <person name="Srivastava M."/>
            <person name="Begovic E."/>
            <person name="Chapman J."/>
            <person name="Putnam N.H."/>
            <person name="Hellsten U."/>
            <person name="Kawashima T."/>
            <person name="Kuo A."/>
            <person name="Mitros T."/>
            <person name="Salamov A."/>
            <person name="Carpenter M.L."/>
            <person name="Signorovitch A.Y."/>
            <person name="Moreno M.A."/>
            <person name="Kamm K."/>
            <person name="Grimwood J."/>
            <person name="Schmutz J."/>
            <person name="Shapiro H."/>
            <person name="Grigoriev I.V."/>
            <person name="Buss L.W."/>
            <person name="Schierwater B."/>
            <person name="Dellaporta S.L."/>
            <person name="Rokhsar D.S."/>
        </authorList>
    </citation>
    <scope>NUCLEOTIDE SEQUENCE [LARGE SCALE GENOMIC DNA]</scope>
    <source>
        <strain evidence="5 6">Grell-BS-1999</strain>
    </source>
</reference>
<dbReference type="PANTHER" id="PTHR28052:SF1">
    <property type="entry name" value="UPF0545 PROTEIN C22ORF39"/>
    <property type="match status" value="1"/>
</dbReference>
<sequence>MESNDSDKDSVPSCVDLFYYWRRCSSSINQFRFYYIYGTFRDCSEHMTSFRKCMSYKTTKSEETKQQLLESQAKIKEDAKKLIGNSNPVWKLREKPPADWNRYNNDEFSKSS</sequence>
<dbReference type="OMA" id="KENSICR"/>
<dbReference type="Pfam" id="PF11326">
    <property type="entry name" value="PANTS-like"/>
    <property type="match status" value="1"/>
</dbReference>
<dbReference type="OrthoDB" id="5946508at2759"/>
<evidence type="ECO:0000313" key="5">
    <source>
        <dbReference type="EMBL" id="EDV21285.1"/>
    </source>
</evidence>
<dbReference type="eggNOG" id="ENOG502S4MN">
    <property type="taxonomic scope" value="Eukaryota"/>
</dbReference>
<gene>
    <name evidence="5" type="ORF">TRIADDRAFT_60156</name>
</gene>
<organism evidence="5 6">
    <name type="scientific">Trichoplax adhaerens</name>
    <name type="common">Trichoplax reptans</name>
    <dbReference type="NCBI Taxonomy" id="10228"/>
    <lineage>
        <taxon>Eukaryota</taxon>
        <taxon>Metazoa</taxon>
        <taxon>Placozoa</taxon>
        <taxon>Uniplacotomia</taxon>
        <taxon>Trichoplacea</taxon>
        <taxon>Trichoplacidae</taxon>
        <taxon>Trichoplax</taxon>
    </lineage>
</organism>
<dbReference type="HOGENOM" id="CLU_2187032_0_0_1"/>
<dbReference type="AlphaFoldDB" id="B3S7G5"/>
<comment type="similarity">
    <text evidence="1">Belongs to the UPF0545 family.</text>
</comment>
<evidence type="ECO:0000313" key="6">
    <source>
        <dbReference type="Proteomes" id="UP000009022"/>
    </source>
</evidence>
<dbReference type="GeneID" id="6757465"/>
<evidence type="ECO:0000256" key="3">
    <source>
        <dbReference type="ARBA" id="ARBA00044072"/>
    </source>
</evidence>
<dbReference type="CTD" id="6757465"/>
<keyword evidence="6" id="KW-1185">Reference proteome</keyword>
<accession>B3S7G5</accession>
<evidence type="ECO:0000256" key="4">
    <source>
        <dbReference type="ARBA" id="ARBA00044235"/>
    </source>
</evidence>
<dbReference type="FunCoup" id="B3S7G5">
    <property type="interactions" value="170"/>
</dbReference>
<dbReference type="InParanoid" id="B3S7G5"/>
<dbReference type="KEGG" id="tad:TRIADDRAFT_60156"/>
<dbReference type="PhylomeDB" id="B3S7G5"/>
<dbReference type="GO" id="GO:0043083">
    <property type="term" value="C:synaptic cleft"/>
    <property type="evidence" value="ECO:0007669"/>
    <property type="project" value="UniProtKB-SubCell"/>
</dbReference>
<comment type="subcellular location">
    <subcellularLocation>
        <location evidence="2">Synaptic cleft</location>
    </subcellularLocation>
</comment>
<evidence type="ECO:0000256" key="2">
    <source>
        <dbReference type="ARBA" id="ARBA00043942"/>
    </source>
</evidence>
<dbReference type="RefSeq" id="XP_002116252.1">
    <property type="nucleotide sequence ID" value="XM_002116216.1"/>
</dbReference>
<evidence type="ECO:0000256" key="1">
    <source>
        <dbReference type="ARBA" id="ARBA00006412"/>
    </source>
</evidence>
<dbReference type="EMBL" id="DS985254">
    <property type="protein sequence ID" value="EDV21285.1"/>
    <property type="molecule type" value="Genomic_DNA"/>
</dbReference>
<dbReference type="Proteomes" id="UP000009022">
    <property type="component" value="Unassembled WGS sequence"/>
</dbReference>
<name>B3S7G5_TRIAD</name>
<proteinExistence type="inferred from homology"/>